<protein>
    <recommendedName>
        <fullName evidence="3">HPt domain-containing protein</fullName>
    </recommendedName>
</protein>
<name>A0A1Q8BY74_9PSEU</name>
<keyword evidence="5" id="KW-1185">Reference proteome</keyword>
<dbReference type="Gene3D" id="1.20.120.160">
    <property type="entry name" value="HPT domain"/>
    <property type="match status" value="1"/>
</dbReference>
<evidence type="ECO:0000313" key="5">
    <source>
        <dbReference type="Proteomes" id="UP000185596"/>
    </source>
</evidence>
<proteinExistence type="predicted"/>
<dbReference type="SUPFAM" id="SSF47226">
    <property type="entry name" value="Histidine-containing phosphotransfer domain, HPT domain"/>
    <property type="match status" value="1"/>
</dbReference>
<evidence type="ECO:0000256" key="2">
    <source>
        <dbReference type="SAM" id="MobiDB-lite"/>
    </source>
</evidence>
<feature type="domain" description="HPt" evidence="3">
    <location>
        <begin position="51"/>
        <end position="144"/>
    </location>
</feature>
<accession>A0A1Q8BY74</accession>
<reference evidence="4 5" key="1">
    <citation type="submission" date="2016-12" db="EMBL/GenBank/DDBJ databases">
        <title>The draft genome sequence of Actinophytocola sp. 11-183.</title>
        <authorList>
            <person name="Wang W."/>
            <person name="Yuan L."/>
        </authorList>
    </citation>
    <scope>NUCLEOTIDE SEQUENCE [LARGE SCALE GENOMIC DNA]</scope>
    <source>
        <strain evidence="4 5">11-183</strain>
    </source>
</reference>
<dbReference type="AlphaFoldDB" id="A0A1Q8BY74"/>
<dbReference type="EMBL" id="MSIE01000110">
    <property type="protein sequence ID" value="OLF07063.1"/>
    <property type="molecule type" value="Genomic_DNA"/>
</dbReference>
<feature type="modified residue" description="Phosphohistidine" evidence="1">
    <location>
        <position position="90"/>
    </location>
</feature>
<dbReference type="STRING" id="1912961.BU204_35910"/>
<keyword evidence="1" id="KW-0597">Phosphoprotein</keyword>
<dbReference type="PROSITE" id="PS50894">
    <property type="entry name" value="HPT"/>
    <property type="match status" value="1"/>
</dbReference>
<gene>
    <name evidence="4" type="ORF">BU204_35910</name>
</gene>
<evidence type="ECO:0000259" key="3">
    <source>
        <dbReference type="PROSITE" id="PS50894"/>
    </source>
</evidence>
<organism evidence="4 5">
    <name type="scientific">Actinophytocola xanthii</name>
    <dbReference type="NCBI Taxonomy" id="1912961"/>
    <lineage>
        <taxon>Bacteria</taxon>
        <taxon>Bacillati</taxon>
        <taxon>Actinomycetota</taxon>
        <taxon>Actinomycetes</taxon>
        <taxon>Pseudonocardiales</taxon>
        <taxon>Pseudonocardiaceae</taxon>
    </lineage>
</organism>
<comment type="caution">
    <text evidence="4">The sequence shown here is derived from an EMBL/GenBank/DDBJ whole genome shotgun (WGS) entry which is preliminary data.</text>
</comment>
<evidence type="ECO:0000256" key="1">
    <source>
        <dbReference type="PROSITE-ProRule" id="PRU00110"/>
    </source>
</evidence>
<dbReference type="InterPro" id="IPR036641">
    <property type="entry name" value="HPT_dom_sf"/>
</dbReference>
<sequence>MFVLTTVYGISLWALPPSAAERPGRREAEPNPKPAPAAESTGLFSALSELDPEAKAEVLRAFVERSAEDLLLLERAAAEGKAGDLRFLAHRLRGSSLALGATALAEACLAVETSSDDDAPTRLTALRDALEAVVGQVEAETRARPSA</sequence>
<dbReference type="GO" id="GO:0000160">
    <property type="term" value="P:phosphorelay signal transduction system"/>
    <property type="evidence" value="ECO:0007669"/>
    <property type="project" value="InterPro"/>
</dbReference>
<dbReference type="Proteomes" id="UP000185596">
    <property type="component" value="Unassembled WGS sequence"/>
</dbReference>
<feature type="region of interest" description="Disordered" evidence="2">
    <location>
        <begin position="19"/>
        <end position="39"/>
    </location>
</feature>
<dbReference type="InterPro" id="IPR008207">
    <property type="entry name" value="Sig_transdc_His_kin_Hpt_dom"/>
</dbReference>
<dbReference type="Pfam" id="PF01627">
    <property type="entry name" value="Hpt"/>
    <property type="match status" value="1"/>
</dbReference>
<evidence type="ECO:0000313" key="4">
    <source>
        <dbReference type="EMBL" id="OLF07063.1"/>
    </source>
</evidence>